<comment type="caution">
    <text evidence="2">The sequence shown here is derived from an EMBL/GenBank/DDBJ whole genome shotgun (WGS) entry which is preliminary data.</text>
</comment>
<sequence>MPQTSLRTLLALVVFPSLSALALYHTFGLLKADGTLQTLRAQCESSISSAASSLERTYFTSFTGNNPIDEQLCVLVRFFNIMISSSEALPFLAYGIGISLPIVVLPLVGSYKVGGSRLLGYPAIWGLLSQVATVGVVYPIYWLAVIMSTRTQDPKISGPRSFTTAEAQAIIFGVLVGAIIPSVAMIMLNDTEIILGWQFYPLLVSVASFGHLVWRPKESFSQPGLGLIQILYFGAFMVSSSVHIATVWPMIQNLDTLSKFLLPTATPLPTSLDIDLHLLNFLKWDLMFAFSATSLAMLWFTRSIKQCVAVLTWYIFSIPTVGFGAAVMGVAIWKDNILH</sequence>
<proteinExistence type="predicted"/>
<keyword evidence="1" id="KW-0472">Membrane</keyword>
<dbReference type="Proteomes" id="UP000567179">
    <property type="component" value="Unassembled WGS sequence"/>
</dbReference>
<keyword evidence="1" id="KW-0812">Transmembrane</keyword>
<dbReference type="OrthoDB" id="72269at2759"/>
<reference evidence="2 3" key="1">
    <citation type="journal article" date="2020" name="ISME J.">
        <title>Uncovering the hidden diversity of litter-decomposition mechanisms in mushroom-forming fungi.</title>
        <authorList>
            <person name="Floudas D."/>
            <person name="Bentzer J."/>
            <person name="Ahren D."/>
            <person name="Johansson T."/>
            <person name="Persson P."/>
            <person name="Tunlid A."/>
        </authorList>
    </citation>
    <scope>NUCLEOTIDE SEQUENCE [LARGE SCALE GENOMIC DNA]</scope>
    <source>
        <strain evidence="2 3">CBS 101986</strain>
    </source>
</reference>
<evidence type="ECO:0000313" key="2">
    <source>
        <dbReference type="EMBL" id="KAF5330677.1"/>
    </source>
</evidence>
<dbReference type="EMBL" id="JAACJJ010000001">
    <property type="protein sequence ID" value="KAF5330677.1"/>
    <property type="molecule type" value="Genomic_DNA"/>
</dbReference>
<feature type="transmembrane region" description="Helical" evidence="1">
    <location>
        <begin position="194"/>
        <end position="214"/>
    </location>
</feature>
<dbReference type="AlphaFoldDB" id="A0A8H5BW56"/>
<feature type="transmembrane region" description="Helical" evidence="1">
    <location>
        <begin position="167"/>
        <end position="188"/>
    </location>
</feature>
<feature type="transmembrane region" description="Helical" evidence="1">
    <location>
        <begin position="6"/>
        <end position="30"/>
    </location>
</feature>
<protein>
    <submittedName>
        <fullName evidence="2">Uncharacterized protein</fullName>
    </submittedName>
</protein>
<keyword evidence="3" id="KW-1185">Reference proteome</keyword>
<feature type="transmembrane region" description="Helical" evidence="1">
    <location>
        <begin position="226"/>
        <end position="251"/>
    </location>
</feature>
<feature type="transmembrane region" description="Helical" evidence="1">
    <location>
        <begin position="281"/>
        <end position="301"/>
    </location>
</feature>
<organism evidence="2 3">
    <name type="scientific">Psilocybe cf. subviscida</name>
    <dbReference type="NCBI Taxonomy" id="2480587"/>
    <lineage>
        <taxon>Eukaryota</taxon>
        <taxon>Fungi</taxon>
        <taxon>Dikarya</taxon>
        <taxon>Basidiomycota</taxon>
        <taxon>Agaricomycotina</taxon>
        <taxon>Agaricomycetes</taxon>
        <taxon>Agaricomycetidae</taxon>
        <taxon>Agaricales</taxon>
        <taxon>Agaricineae</taxon>
        <taxon>Strophariaceae</taxon>
        <taxon>Psilocybe</taxon>
    </lineage>
</organism>
<evidence type="ECO:0000256" key="1">
    <source>
        <dbReference type="SAM" id="Phobius"/>
    </source>
</evidence>
<accession>A0A8H5BW56</accession>
<gene>
    <name evidence="2" type="ORF">D9619_005888</name>
</gene>
<feature type="transmembrane region" description="Helical" evidence="1">
    <location>
        <begin position="91"/>
        <end position="111"/>
    </location>
</feature>
<name>A0A8H5BW56_9AGAR</name>
<evidence type="ECO:0000313" key="3">
    <source>
        <dbReference type="Proteomes" id="UP000567179"/>
    </source>
</evidence>
<keyword evidence="1" id="KW-1133">Transmembrane helix</keyword>
<feature type="transmembrane region" description="Helical" evidence="1">
    <location>
        <begin position="313"/>
        <end position="333"/>
    </location>
</feature>
<feature type="transmembrane region" description="Helical" evidence="1">
    <location>
        <begin position="123"/>
        <end position="146"/>
    </location>
</feature>